<name>A0A9X5ATP5_9BRAD</name>
<feature type="domain" description="DUF6894" evidence="1">
    <location>
        <begin position="3"/>
        <end position="70"/>
    </location>
</feature>
<evidence type="ECO:0000313" key="2">
    <source>
        <dbReference type="EMBL" id="MTW18616.1"/>
    </source>
</evidence>
<dbReference type="InterPro" id="IPR054189">
    <property type="entry name" value="DUF6894"/>
</dbReference>
<dbReference type="Pfam" id="PF21834">
    <property type="entry name" value="DUF6894"/>
    <property type="match status" value="1"/>
</dbReference>
<reference evidence="2 3" key="1">
    <citation type="submission" date="2019-11" db="EMBL/GenBank/DDBJ databases">
        <title>Whole-genome sequence of Rhodoplanes serenus DSM 18633, type strain.</title>
        <authorList>
            <person name="Kyndt J.A."/>
            <person name="Meyer T.E."/>
        </authorList>
    </citation>
    <scope>NUCLEOTIDE SEQUENCE [LARGE SCALE GENOMIC DNA]</scope>
    <source>
        <strain evidence="2 3">DSM 18633</strain>
    </source>
</reference>
<dbReference type="AlphaFoldDB" id="A0A9X5ATP5"/>
<dbReference type="OrthoDB" id="7960523at2"/>
<evidence type="ECO:0000259" key="1">
    <source>
        <dbReference type="Pfam" id="PF21834"/>
    </source>
</evidence>
<dbReference type="RefSeq" id="WP_129607661.1">
    <property type="nucleotide sequence ID" value="NZ_UWOC01000033.1"/>
</dbReference>
<comment type="caution">
    <text evidence="2">The sequence shown here is derived from an EMBL/GenBank/DDBJ whole genome shotgun (WGS) entry which is preliminary data.</text>
</comment>
<accession>A0A9X5ATP5</accession>
<gene>
    <name evidence="2" type="ORF">GJ689_20660</name>
</gene>
<organism evidence="2 3">
    <name type="scientific">Rhodoplanes serenus</name>
    <dbReference type="NCBI Taxonomy" id="200615"/>
    <lineage>
        <taxon>Bacteria</taxon>
        <taxon>Pseudomonadati</taxon>
        <taxon>Pseudomonadota</taxon>
        <taxon>Alphaproteobacteria</taxon>
        <taxon>Hyphomicrobiales</taxon>
        <taxon>Nitrobacteraceae</taxon>
        <taxon>Rhodoplanes</taxon>
    </lineage>
</organism>
<proteinExistence type="predicted"/>
<dbReference type="EMBL" id="WNKV01000018">
    <property type="protein sequence ID" value="MTW18616.1"/>
    <property type="molecule type" value="Genomic_DNA"/>
</dbReference>
<dbReference type="Proteomes" id="UP000438991">
    <property type="component" value="Unassembled WGS sequence"/>
</dbReference>
<protein>
    <recommendedName>
        <fullName evidence="1">DUF6894 domain-containing protein</fullName>
    </recommendedName>
</protein>
<sequence length="92" mass="9796">MPRYTIRISNPDIAYEASDIVLPDGDRARELAVRLVADLFSSGPQAFETGWSSCSIHVVAEDGEAVFVASAAEAALIERDLVRSASASLADN</sequence>
<evidence type="ECO:0000313" key="3">
    <source>
        <dbReference type="Proteomes" id="UP000438991"/>
    </source>
</evidence>